<dbReference type="Pfam" id="PF13385">
    <property type="entry name" value="Laminin_G_3"/>
    <property type="match status" value="2"/>
</dbReference>
<evidence type="ECO:0000313" key="5">
    <source>
        <dbReference type="EMBL" id="TCO08422.1"/>
    </source>
</evidence>
<sequence length="714" mass="78259">MKKKTLHLRLLSVSLLTLCLNAFSINAETTASNHALKLLGGNGSESHINIPEIPLTSNSFTMEMWFKPEGIQPNNAGLIYSRIGEHHAGIAYASAWQGTGKLRFMTNIATDDYGTVSEQIATPGEWHHIAVVLTPTSSTLYLNGTESQRDIVSPVYDFSTGNLYIGWDNADANRAFKGVIDEIRIWDTPKSSEEIIEKMYITLDGTEDNLIAYYNFDDANDGIATDMSGNGNNGLIVGGVYTNNSSYLATLSELIIDGINMYPPFKNGHLEYNIILPEETTSLNINAVTDIPGATVQGSGAVSLTDDEKSIIVEVLSADEKSISQYIIYIANTEPTLKHSYTFVDGTARDMVGDGDGTIIGGEIYRGVYTSSQDGHHITFPANKIAINSYKSITVELYVKAGNEANGNNHMLTYFGATQDGWKGVDYFFTSLKSRTAISCGNYGAPWGAENGVDSEKLDAGGYHHLVSILTNESISWYVDGEYKGSAALSEENKIHNLSTQFAYLCRAGYSDPTWIGSIYEYNIYSGVMGSQEIATRATDFPFFVSSDATLFDLKVDDITIDNFDANTLEYTMVLTTDISESPEVTAIASDEPYANVVVTNANQIPGTTTIEVTAEDGTKSTYTINFIYDTQTSFEQEKISSVIVYPTITDNGFYVILNNEFVAVRVFDITGTLIKTAINPSESKMIPLPRPGVYIIQIESETLNKTFRILKTK</sequence>
<dbReference type="InterPro" id="IPR026444">
    <property type="entry name" value="Secre_tail"/>
</dbReference>
<dbReference type="SMART" id="SM00560">
    <property type="entry name" value="LamGL"/>
    <property type="match status" value="1"/>
</dbReference>
<feature type="domain" description="LamG-like jellyroll fold" evidence="4">
    <location>
        <begin position="58"/>
        <end position="193"/>
    </location>
</feature>
<dbReference type="PANTHER" id="PTHR42535:SF2">
    <property type="entry name" value="CHROMOSOME UNDETERMINED SCAFFOLD_146, WHOLE GENOME SHOTGUN SEQUENCE"/>
    <property type="match status" value="1"/>
</dbReference>
<evidence type="ECO:0000256" key="2">
    <source>
        <dbReference type="ARBA" id="ARBA00023157"/>
    </source>
</evidence>
<dbReference type="NCBIfam" id="TIGR04183">
    <property type="entry name" value="Por_Secre_tail"/>
    <property type="match status" value="1"/>
</dbReference>
<name>A0A4R2GJC6_9BACT</name>
<keyword evidence="2" id="KW-1015">Disulfide bond</keyword>
<dbReference type="Proteomes" id="UP000295221">
    <property type="component" value="Unassembled WGS sequence"/>
</dbReference>
<evidence type="ECO:0000256" key="3">
    <source>
        <dbReference type="SAM" id="SignalP"/>
    </source>
</evidence>
<evidence type="ECO:0000259" key="4">
    <source>
        <dbReference type="SMART" id="SM00560"/>
    </source>
</evidence>
<dbReference type="SUPFAM" id="SSF49899">
    <property type="entry name" value="Concanavalin A-like lectins/glucanases"/>
    <property type="match status" value="2"/>
</dbReference>
<dbReference type="InterPro" id="IPR013320">
    <property type="entry name" value="ConA-like_dom_sf"/>
</dbReference>
<evidence type="ECO:0000256" key="1">
    <source>
        <dbReference type="ARBA" id="ARBA00022729"/>
    </source>
</evidence>
<dbReference type="GO" id="GO:0005975">
    <property type="term" value="P:carbohydrate metabolic process"/>
    <property type="evidence" value="ECO:0007669"/>
    <property type="project" value="UniProtKB-ARBA"/>
</dbReference>
<dbReference type="Gene3D" id="2.60.120.200">
    <property type="match status" value="2"/>
</dbReference>
<dbReference type="AlphaFoldDB" id="A0A4R2GJC6"/>
<keyword evidence="1 3" id="KW-0732">Signal</keyword>
<gene>
    <name evidence="5" type="ORF">EV194_105230</name>
</gene>
<dbReference type="PANTHER" id="PTHR42535">
    <property type="entry name" value="OOKINETE PROTEIN, PUTATIVE-RELATED"/>
    <property type="match status" value="1"/>
</dbReference>
<evidence type="ECO:0000313" key="6">
    <source>
        <dbReference type="Proteomes" id="UP000295221"/>
    </source>
</evidence>
<organism evidence="5 6">
    <name type="scientific">Natronoflexus pectinivorans</name>
    <dbReference type="NCBI Taxonomy" id="682526"/>
    <lineage>
        <taxon>Bacteria</taxon>
        <taxon>Pseudomonadati</taxon>
        <taxon>Bacteroidota</taxon>
        <taxon>Bacteroidia</taxon>
        <taxon>Marinilabiliales</taxon>
        <taxon>Marinilabiliaceae</taxon>
        <taxon>Natronoflexus</taxon>
    </lineage>
</organism>
<keyword evidence="6" id="KW-1185">Reference proteome</keyword>
<proteinExistence type="predicted"/>
<dbReference type="GO" id="GO:0004553">
    <property type="term" value="F:hydrolase activity, hydrolyzing O-glycosyl compounds"/>
    <property type="evidence" value="ECO:0007669"/>
    <property type="project" value="UniProtKB-ARBA"/>
</dbReference>
<feature type="signal peptide" evidence="3">
    <location>
        <begin position="1"/>
        <end position="27"/>
    </location>
</feature>
<protein>
    <submittedName>
        <fullName evidence="5">Putative secreted protein (Por secretion system target)</fullName>
    </submittedName>
</protein>
<comment type="caution">
    <text evidence="5">The sequence shown here is derived from an EMBL/GenBank/DDBJ whole genome shotgun (WGS) entry which is preliminary data.</text>
</comment>
<reference evidence="5 6" key="1">
    <citation type="submission" date="2019-03" db="EMBL/GenBank/DDBJ databases">
        <title>Genomic Encyclopedia of Type Strains, Phase IV (KMG-IV): sequencing the most valuable type-strain genomes for metagenomic binning, comparative biology and taxonomic classification.</title>
        <authorList>
            <person name="Goeker M."/>
        </authorList>
    </citation>
    <scope>NUCLEOTIDE SEQUENCE [LARGE SCALE GENOMIC DNA]</scope>
    <source>
        <strain evidence="5 6">DSM 24179</strain>
    </source>
</reference>
<dbReference type="RefSeq" id="WP_132433706.1">
    <property type="nucleotide sequence ID" value="NZ_SLWK01000005.1"/>
</dbReference>
<dbReference type="EMBL" id="SLWK01000005">
    <property type="protein sequence ID" value="TCO08422.1"/>
    <property type="molecule type" value="Genomic_DNA"/>
</dbReference>
<accession>A0A4R2GJC6</accession>
<dbReference type="InterPro" id="IPR006558">
    <property type="entry name" value="LamG-like"/>
</dbReference>
<feature type="chain" id="PRO_5020998943" evidence="3">
    <location>
        <begin position="28"/>
        <end position="714"/>
    </location>
</feature>
<dbReference type="OrthoDB" id="1109971at2"/>